<dbReference type="GO" id="GO:0006310">
    <property type="term" value="P:DNA recombination"/>
    <property type="evidence" value="ECO:0007669"/>
    <property type="project" value="UniProtKB-KW"/>
</dbReference>
<dbReference type="InterPro" id="IPR013762">
    <property type="entry name" value="Integrase-like_cat_sf"/>
</dbReference>
<reference evidence="3" key="1">
    <citation type="submission" date="2020-04" db="EMBL/GenBank/DDBJ databases">
        <title>Hybrid Assembly of Korean Phytophthora infestans isolates.</title>
        <authorList>
            <person name="Prokchorchik M."/>
            <person name="Lee Y."/>
            <person name="Seo J."/>
            <person name="Cho J.-H."/>
            <person name="Park Y.-E."/>
            <person name="Jang D.-C."/>
            <person name="Im J.-S."/>
            <person name="Choi J.-G."/>
            <person name="Park H.-J."/>
            <person name="Lee G.-B."/>
            <person name="Lee Y.-G."/>
            <person name="Hong S.-Y."/>
            <person name="Cho K."/>
            <person name="Sohn K.H."/>
        </authorList>
    </citation>
    <scope>NUCLEOTIDE SEQUENCE</scope>
    <source>
        <strain evidence="3">KR_1_A1</strain>
    </source>
</reference>
<dbReference type="Gene3D" id="1.10.443.10">
    <property type="entry name" value="Intergrase catalytic core"/>
    <property type="match status" value="1"/>
</dbReference>
<dbReference type="GO" id="GO:0015074">
    <property type="term" value="P:DNA integration"/>
    <property type="evidence" value="ECO:0007669"/>
    <property type="project" value="InterPro"/>
</dbReference>
<dbReference type="Proteomes" id="UP000602510">
    <property type="component" value="Unassembled WGS sequence"/>
</dbReference>
<evidence type="ECO:0000313" key="4">
    <source>
        <dbReference type="EMBL" id="KAF4035659.1"/>
    </source>
</evidence>
<dbReference type="AlphaFoldDB" id="A0A833WAK7"/>
<dbReference type="GO" id="GO:0003677">
    <property type="term" value="F:DNA binding"/>
    <property type="evidence" value="ECO:0007669"/>
    <property type="project" value="InterPro"/>
</dbReference>
<name>A0A833WAK7_PHYIN</name>
<proteinExistence type="predicted"/>
<feature type="region of interest" description="Disordered" evidence="2">
    <location>
        <begin position="1"/>
        <end position="59"/>
    </location>
</feature>
<comment type="caution">
    <text evidence="3">The sequence shown here is derived from an EMBL/GenBank/DDBJ whole genome shotgun (WGS) entry which is preliminary data.</text>
</comment>
<dbReference type="EMBL" id="WSZM01000302">
    <property type="protein sequence ID" value="KAF4035659.1"/>
    <property type="molecule type" value="Genomic_DNA"/>
</dbReference>
<evidence type="ECO:0000256" key="2">
    <source>
        <dbReference type="SAM" id="MobiDB-lite"/>
    </source>
</evidence>
<dbReference type="EMBL" id="WSZM01000302">
    <property type="protein sequence ID" value="KAF4035658.1"/>
    <property type="molecule type" value="Genomic_DNA"/>
</dbReference>
<feature type="compositionally biased region" description="Basic and acidic residues" evidence="2">
    <location>
        <begin position="40"/>
        <end position="49"/>
    </location>
</feature>
<keyword evidence="5" id="KW-1185">Reference proteome</keyword>
<evidence type="ECO:0000313" key="3">
    <source>
        <dbReference type="EMBL" id="KAF4035658.1"/>
    </source>
</evidence>
<dbReference type="InterPro" id="IPR011010">
    <property type="entry name" value="DNA_brk_join_enz"/>
</dbReference>
<accession>A0A833WAK7</accession>
<evidence type="ECO:0000256" key="1">
    <source>
        <dbReference type="ARBA" id="ARBA00023172"/>
    </source>
</evidence>
<protein>
    <submittedName>
        <fullName evidence="3">Uncharacterized protein</fullName>
    </submittedName>
</protein>
<dbReference type="SUPFAM" id="SSF56349">
    <property type="entry name" value="DNA breaking-rejoining enzymes"/>
    <property type="match status" value="1"/>
</dbReference>
<keyword evidence="1" id="KW-0233">DNA recombination</keyword>
<gene>
    <name evidence="3" type="ORF">GN244_ATG12324</name>
    <name evidence="4" type="ORF">GN244_ATG12325</name>
</gene>
<evidence type="ECO:0000313" key="5">
    <source>
        <dbReference type="Proteomes" id="UP000602510"/>
    </source>
</evidence>
<sequence length="744" mass="82652">MSSAEEVDSTRGNRASALLTKPSGAKQKQRKQSRPTRGQTEARELEDLSARSSNNRTRAAHDLAARRFDRFLGIENGASESDSFTNRRPGPLTIASLKAEDITKDMIGRFADYLLVYEDLACSTSLDCMSSVRVLLERKTCTRLFDDNKSWYSQLRKSLEKEFYNRLPEGVRLVVNRAPLMTPEDLRLIGGGLFADNTTLSLKDRTLINFQWAVVGRISDITNLEFCDLLWVNDAILINIVRKKVAEQQSLSILCSALMWEIDPFHSLATQLATDPFNPSSRVFPQVAISESGECGSAHTNKVLAALSTSSSCGGQLTPGLRTHSARRGAATHAASNSGLSLADVAHRGKWSMEQMMKLFVYIASTTKGDLKVARVISGWKVADAVVHSPHLAPGLSSRADADPNDSNLQQKFALSLFDKALDRLKPHKFIFTLTASLLMYFEETYRRYPAHILHSKMISVVRSVVNDGQCGEEDALNLLREWSIAVRTRFVQDNVLSLPIGVVADSLTDTARAAQFVGAHTFKETLVGTVATLQSIAGATEETRLRLKVVEDTNEKLVVANKQLATSYSKLAASYEHLVASIEKSMQRMENTITEPERRTIASNSLQLLQPPKWPRTLNKLGGVSLSTLICQYLEEDLEAAPYDRKNRAQTECKRAMVIAFGVMGDRKPMPFRSLSDDATRAKWRAQAQQIAQEVENEIVEQLSDGKRKRKPYITGIVKACDALKSTKRKHEDTTSGNDSYEQ</sequence>
<organism evidence="3 5">
    <name type="scientific">Phytophthora infestans</name>
    <name type="common">Potato late blight agent</name>
    <name type="synonym">Botrytis infestans</name>
    <dbReference type="NCBI Taxonomy" id="4787"/>
    <lineage>
        <taxon>Eukaryota</taxon>
        <taxon>Sar</taxon>
        <taxon>Stramenopiles</taxon>
        <taxon>Oomycota</taxon>
        <taxon>Peronosporomycetes</taxon>
        <taxon>Peronosporales</taxon>
        <taxon>Peronosporaceae</taxon>
        <taxon>Phytophthora</taxon>
    </lineage>
</organism>